<dbReference type="GO" id="GO:0000271">
    <property type="term" value="P:polysaccharide biosynthetic process"/>
    <property type="evidence" value="ECO:0007669"/>
    <property type="project" value="InterPro"/>
</dbReference>
<sequence>MRFLLKSLNNIRSILKKSLSLLVLRHFYNYQPNNVIIIAIGFSAWKKKFVRSYFKDSPVIFANHYILIRVVAKLLLNYKLKIVVWSFKDQDNNIDLSAFDNLSIWRMEDGFIRSVGLGVDHVMPWSLCIDSKGAHFDGSTPSDLEDLINKFDCTKLSSEQKQDASRLLSKLQDFGICKYNIIAQPHYYSNREVDGTGILVLGQVENDQSILRNPSVISTNAELLERAIADHPDTEIYFKQHPDCLSNRGRPGYVDVNAYSGVKEVPISVSIANAICNANEVYTISSLGGFEALLKGKRVTTFGAPFYAGWGLTNDQMNFSRRMKTLTIEELLYIAYVEYATYFNPISGDRLTVHQVVDIIIEHQQNQIN</sequence>
<name>A0A1I7CU21_9HYPH</name>
<reference evidence="2" key="1">
    <citation type="submission" date="2016-10" db="EMBL/GenBank/DDBJ databases">
        <authorList>
            <person name="Varghese N."/>
            <person name="Submissions S."/>
        </authorList>
    </citation>
    <scope>NUCLEOTIDE SEQUENCE [LARGE SCALE GENOMIC DNA]</scope>
    <source>
        <strain evidence="2">DSM 17465</strain>
    </source>
</reference>
<dbReference type="GO" id="GO:0015774">
    <property type="term" value="P:polysaccharide transport"/>
    <property type="evidence" value="ECO:0007669"/>
    <property type="project" value="InterPro"/>
</dbReference>
<protein>
    <submittedName>
        <fullName evidence="1">Capsular polysaccharide export protein</fullName>
    </submittedName>
</protein>
<evidence type="ECO:0000313" key="2">
    <source>
        <dbReference type="Proteomes" id="UP000183371"/>
    </source>
</evidence>
<dbReference type="InterPro" id="IPR007833">
    <property type="entry name" value="Capsule_polysaccharide_synth"/>
</dbReference>
<dbReference type="AlphaFoldDB" id="A0A1I7CU21"/>
<dbReference type="CDD" id="cd16439">
    <property type="entry name" value="beta_Kdo_transferase_KpsC_2"/>
    <property type="match status" value="1"/>
</dbReference>
<keyword evidence="2" id="KW-1185">Reference proteome</keyword>
<accession>A0A1I7CU21</accession>
<evidence type="ECO:0000313" key="1">
    <source>
        <dbReference type="EMBL" id="SFU02893.1"/>
    </source>
</evidence>
<dbReference type="EMBL" id="FPBD01000006">
    <property type="protein sequence ID" value="SFU02893.1"/>
    <property type="molecule type" value="Genomic_DNA"/>
</dbReference>
<gene>
    <name evidence="1" type="ORF">SAMN05444141_106430</name>
</gene>
<organism evidence="1 2">
    <name type="scientific">Pseudovibrio denitrificans</name>
    <dbReference type="NCBI Taxonomy" id="258256"/>
    <lineage>
        <taxon>Bacteria</taxon>
        <taxon>Pseudomonadati</taxon>
        <taxon>Pseudomonadota</taxon>
        <taxon>Alphaproteobacteria</taxon>
        <taxon>Hyphomicrobiales</taxon>
        <taxon>Stappiaceae</taxon>
        <taxon>Pseudovibrio</taxon>
    </lineage>
</organism>
<proteinExistence type="predicted"/>
<dbReference type="Pfam" id="PF05159">
    <property type="entry name" value="Capsule_synth"/>
    <property type="match status" value="2"/>
</dbReference>
<dbReference type="Proteomes" id="UP000183371">
    <property type="component" value="Unassembled WGS sequence"/>
</dbReference>